<dbReference type="PROSITE" id="PS51257">
    <property type="entry name" value="PROKAR_LIPOPROTEIN"/>
    <property type="match status" value="1"/>
</dbReference>
<dbReference type="RefSeq" id="WP_103395282.1">
    <property type="nucleotide sequence ID" value="NZ_MUJK01000004.1"/>
</dbReference>
<dbReference type="Pfam" id="PF11745">
    <property type="entry name" value="DUF3304"/>
    <property type="match status" value="1"/>
</dbReference>
<dbReference type="AlphaFoldDB" id="A0A2S3VN87"/>
<evidence type="ECO:0000313" key="1">
    <source>
        <dbReference type="EMBL" id="POF41283.1"/>
    </source>
</evidence>
<organism evidence="1 2">
    <name type="scientific">Pseudomonas laurylsulfativorans</name>
    <dbReference type="NCBI Taxonomy" id="1943631"/>
    <lineage>
        <taxon>Bacteria</taxon>
        <taxon>Pseudomonadati</taxon>
        <taxon>Pseudomonadota</taxon>
        <taxon>Gammaproteobacteria</taxon>
        <taxon>Pseudomonadales</taxon>
        <taxon>Pseudomonadaceae</taxon>
        <taxon>Pseudomonas</taxon>
    </lineage>
</organism>
<name>A0A2S3VN87_9PSED</name>
<proteinExistence type="predicted"/>
<dbReference type="InterPro" id="IPR021733">
    <property type="entry name" value="DUF3304"/>
</dbReference>
<accession>A0A2S3VN87</accession>
<protein>
    <recommendedName>
        <fullName evidence="3">DUF3304 domain-containing protein</fullName>
    </recommendedName>
</protein>
<gene>
    <name evidence="1" type="ORF">B0D71_13750</name>
</gene>
<evidence type="ECO:0008006" key="3">
    <source>
        <dbReference type="Google" id="ProtNLM"/>
    </source>
</evidence>
<dbReference type="OrthoDB" id="6182461at2"/>
<evidence type="ECO:0000313" key="2">
    <source>
        <dbReference type="Proteomes" id="UP000237440"/>
    </source>
</evidence>
<dbReference type="Proteomes" id="UP000237440">
    <property type="component" value="Unassembled WGS sequence"/>
</dbReference>
<comment type="caution">
    <text evidence="1">The sequence shown here is derived from an EMBL/GenBank/DDBJ whole genome shotgun (WGS) entry which is preliminary data.</text>
</comment>
<keyword evidence="2" id="KW-1185">Reference proteome</keyword>
<reference evidence="2" key="1">
    <citation type="submission" date="2017-02" db="EMBL/GenBank/DDBJ databases">
        <authorList>
            <person name="Furmanczyk E.M."/>
        </authorList>
    </citation>
    <scope>NUCLEOTIDE SEQUENCE [LARGE SCALE GENOMIC DNA]</scope>
    <source>
        <strain evidence="2">AP3_22</strain>
    </source>
</reference>
<dbReference type="EMBL" id="MUJK01000004">
    <property type="protein sequence ID" value="POF41283.1"/>
    <property type="molecule type" value="Genomic_DNA"/>
</dbReference>
<sequence>MSNEKGKVGRQWAVGSLLLLLAGCSPGTPKFLAGDLNGVNHTSAAINYFMVNGYGGGNASPNGYGGGVCCVMLPSQWSPGLKFKVEWETDPNSNARLPPLGTDEYRAAYAEHKTKYQQHTAIVELPPYEDELCALEVHFLPCHQVKVSTSCWRYPSPNSPIKEPLNMQEPAVCPK</sequence>